<keyword evidence="4" id="KW-0489">Methyltransferase</keyword>
<name>A0A2S1PS21_ASTRU</name>
<dbReference type="SUPFAM" id="SSF53335">
    <property type="entry name" value="S-adenosyl-L-methionine-dependent methyltransferases"/>
    <property type="match status" value="1"/>
</dbReference>
<organism evidence="14">
    <name type="scientific">Asterias rubens</name>
    <name type="common">Common European starfish</name>
    <name type="synonym">Asterias vulgaris</name>
    <dbReference type="NCBI Taxonomy" id="7604"/>
    <lineage>
        <taxon>Eukaryota</taxon>
        <taxon>Metazoa</taxon>
        <taxon>Echinodermata</taxon>
        <taxon>Eleutherozoa</taxon>
        <taxon>Asterozoa</taxon>
        <taxon>Asteroidea</taxon>
        <taxon>Forcipulatacea</taxon>
        <taxon>Forcipulatida</taxon>
        <taxon>Asteriidae</taxon>
        <taxon>Asterias</taxon>
    </lineage>
</organism>
<dbReference type="GO" id="GO:0005634">
    <property type="term" value="C:nucleus"/>
    <property type="evidence" value="ECO:0007669"/>
    <property type="project" value="TreeGrafter"/>
</dbReference>
<keyword evidence="10" id="KW-0943">RNA-mediated gene silencing</keyword>
<dbReference type="GO" id="GO:0090486">
    <property type="term" value="F:small RNA 2'-O-methyltransferase activity"/>
    <property type="evidence" value="ECO:0007669"/>
    <property type="project" value="UniProtKB-EC"/>
</dbReference>
<evidence type="ECO:0000256" key="2">
    <source>
        <dbReference type="ARBA" id="ARBA00009026"/>
    </source>
</evidence>
<reference evidence="14" key="1">
    <citation type="submission" date="2017-06" db="EMBL/GenBank/DDBJ databases">
        <title>New viruses from a metagenomic survey of invertebrates and Fucus.</title>
        <authorList>
            <person name="Waldron F.M."/>
            <person name="Obbard D.J."/>
        </authorList>
    </citation>
    <scope>NUCLEOTIDE SEQUENCE</scope>
</reference>
<dbReference type="FunFam" id="3.40.50.150:FF:000124">
    <property type="entry name" value="HEN methyltransferase 1"/>
    <property type="match status" value="1"/>
</dbReference>
<protein>
    <recommendedName>
        <fullName evidence="3">Small RNA 2'-O-methyltransferase</fullName>
        <ecNumber evidence="11">2.1.1.386</ecNumber>
    </recommendedName>
</protein>
<evidence type="ECO:0000256" key="10">
    <source>
        <dbReference type="ARBA" id="ARBA00023158"/>
    </source>
</evidence>
<evidence type="ECO:0000256" key="3">
    <source>
        <dbReference type="ARBA" id="ARBA00021330"/>
    </source>
</evidence>
<dbReference type="Gene3D" id="3.40.50.150">
    <property type="entry name" value="Vaccinia Virus protein VP39"/>
    <property type="match status" value="1"/>
</dbReference>
<evidence type="ECO:0000256" key="1">
    <source>
        <dbReference type="ARBA" id="ARBA00001946"/>
    </source>
</evidence>
<evidence type="ECO:0000313" key="14">
    <source>
        <dbReference type="EMBL" id="AWH61384.1"/>
    </source>
</evidence>
<dbReference type="GO" id="GO:0001510">
    <property type="term" value="P:RNA methylation"/>
    <property type="evidence" value="ECO:0007669"/>
    <property type="project" value="InterPro"/>
</dbReference>
<keyword evidence="6" id="KW-0949">S-adenosyl-L-methionine</keyword>
<evidence type="ECO:0000256" key="12">
    <source>
        <dbReference type="ARBA" id="ARBA00048418"/>
    </source>
</evidence>
<sequence>MEKGAAAMSSQHHEDSREDTLPHIMKFNPPVSQQRYQTMVNLVQKYQAKKVLDMGCGECSLLRLLKRKEYIEQLTGVDQDGDLLQSSRYLAKPLLCEYLIPRSKPFTVSLYEGSIGEKDARMLGYDLVLCVEIIEHLYPDTLAAIPDVVFGYMQPRVVVFTTPNEDFNVLFPDFTGFRHWDHKFEWSREEFQCWCDKVAKDFSYSVSYDGIGPGPSGTEHLGCCTQMAVFTCLLPPHEGSTHSDDRNPYNLVCEVNHPHRTETMTREEQILTEATYYLQRMSRSLRRSEADEEDAPTGDSSDVLETEKDADEKREFSISLETMMKFSCLRRVCPSVEKLREVLSSMEAVTLSPDGSSVTYSIQEEDSSDSDFAAEDENDSDEPQTVEETPPLHQDVRVSWQQEESWD</sequence>
<evidence type="ECO:0000256" key="13">
    <source>
        <dbReference type="SAM" id="MobiDB-lite"/>
    </source>
</evidence>
<evidence type="ECO:0000256" key="7">
    <source>
        <dbReference type="ARBA" id="ARBA00022723"/>
    </source>
</evidence>
<dbReference type="InterPro" id="IPR026610">
    <property type="entry name" value="Hen1"/>
</dbReference>
<accession>A0A2S1PS21</accession>
<evidence type="ECO:0000256" key="4">
    <source>
        <dbReference type="ARBA" id="ARBA00022603"/>
    </source>
</evidence>
<dbReference type="GO" id="GO:0034587">
    <property type="term" value="P:piRNA processing"/>
    <property type="evidence" value="ECO:0007669"/>
    <property type="project" value="TreeGrafter"/>
</dbReference>
<dbReference type="AlphaFoldDB" id="A0A2S1PS21"/>
<feature type="region of interest" description="Disordered" evidence="13">
    <location>
        <begin position="283"/>
        <end position="312"/>
    </location>
</feature>
<dbReference type="PANTHER" id="PTHR21404:SF3">
    <property type="entry name" value="SMALL RNA 2'-O-METHYLTRANSFERASE"/>
    <property type="match status" value="1"/>
</dbReference>
<evidence type="ECO:0000256" key="9">
    <source>
        <dbReference type="ARBA" id="ARBA00022884"/>
    </source>
</evidence>
<feature type="compositionally biased region" description="Acidic residues" evidence="13">
    <location>
        <begin position="363"/>
        <end position="385"/>
    </location>
</feature>
<keyword evidence="5" id="KW-0808">Transferase</keyword>
<feature type="region of interest" description="Disordered" evidence="13">
    <location>
        <begin position="1"/>
        <end position="22"/>
    </location>
</feature>
<dbReference type="InterPro" id="IPR029063">
    <property type="entry name" value="SAM-dependent_MTases_sf"/>
</dbReference>
<keyword evidence="8" id="KW-0460">Magnesium</keyword>
<keyword evidence="9" id="KW-0694">RNA-binding</keyword>
<feature type="region of interest" description="Disordered" evidence="13">
    <location>
        <begin position="352"/>
        <end position="407"/>
    </location>
</feature>
<dbReference type="GO" id="GO:0003723">
    <property type="term" value="F:RNA binding"/>
    <property type="evidence" value="ECO:0007669"/>
    <property type="project" value="UniProtKB-KW"/>
</dbReference>
<feature type="compositionally biased region" description="Basic and acidic residues" evidence="13">
    <location>
        <begin position="11"/>
        <end position="21"/>
    </location>
</feature>
<dbReference type="EMBL" id="MF288067">
    <property type="protein sequence ID" value="AWH61384.1"/>
    <property type="molecule type" value="mRNA"/>
</dbReference>
<proteinExistence type="evidence at transcript level"/>
<dbReference type="EC" id="2.1.1.386" evidence="11"/>
<keyword evidence="7" id="KW-0479">Metal-binding</keyword>
<dbReference type="GO" id="GO:0030422">
    <property type="term" value="P:siRNA processing"/>
    <property type="evidence" value="ECO:0007669"/>
    <property type="project" value="TreeGrafter"/>
</dbReference>
<dbReference type="GO" id="GO:0005737">
    <property type="term" value="C:cytoplasm"/>
    <property type="evidence" value="ECO:0007669"/>
    <property type="project" value="TreeGrafter"/>
</dbReference>
<comment type="similarity">
    <text evidence="2">Belongs to the methyltransferase superfamily. HEN1 family.</text>
</comment>
<evidence type="ECO:0000256" key="5">
    <source>
        <dbReference type="ARBA" id="ARBA00022679"/>
    </source>
</evidence>
<dbReference type="GO" id="GO:0046872">
    <property type="term" value="F:metal ion binding"/>
    <property type="evidence" value="ECO:0007669"/>
    <property type="project" value="UniProtKB-KW"/>
</dbReference>
<comment type="catalytic activity">
    <reaction evidence="12">
        <text>small RNA 3'-end nucleotide + S-adenosyl-L-methionine = small RNA 3'-end 2'-O-methylnucleotide + S-adenosyl-L-homocysteine + H(+)</text>
        <dbReference type="Rhea" id="RHEA:37887"/>
        <dbReference type="Rhea" id="RHEA-COMP:10415"/>
        <dbReference type="Rhea" id="RHEA-COMP:10416"/>
        <dbReference type="ChEBI" id="CHEBI:15378"/>
        <dbReference type="ChEBI" id="CHEBI:57856"/>
        <dbReference type="ChEBI" id="CHEBI:59789"/>
        <dbReference type="ChEBI" id="CHEBI:74896"/>
        <dbReference type="ChEBI" id="CHEBI:74898"/>
        <dbReference type="EC" id="2.1.1.386"/>
    </reaction>
</comment>
<evidence type="ECO:0000256" key="11">
    <source>
        <dbReference type="ARBA" id="ARBA00035025"/>
    </source>
</evidence>
<feature type="compositionally biased region" description="Polar residues" evidence="13">
    <location>
        <begin position="353"/>
        <end position="362"/>
    </location>
</feature>
<comment type="cofactor">
    <cofactor evidence="1">
        <name>Mg(2+)</name>
        <dbReference type="ChEBI" id="CHEBI:18420"/>
    </cofactor>
</comment>
<evidence type="ECO:0000256" key="8">
    <source>
        <dbReference type="ARBA" id="ARBA00022842"/>
    </source>
</evidence>
<dbReference type="OrthoDB" id="2154311at2759"/>
<evidence type="ECO:0000256" key="6">
    <source>
        <dbReference type="ARBA" id="ARBA00022691"/>
    </source>
</evidence>
<dbReference type="PANTHER" id="PTHR21404">
    <property type="entry name" value="HEN1"/>
    <property type="match status" value="1"/>
</dbReference>